<evidence type="ECO:0000259" key="2">
    <source>
        <dbReference type="Pfam" id="PF24864"/>
    </source>
</evidence>
<protein>
    <recommendedName>
        <fullName evidence="2">DUF7730 domain-containing protein</fullName>
    </recommendedName>
</protein>
<evidence type="ECO:0000256" key="1">
    <source>
        <dbReference type="SAM" id="MobiDB-lite"/>
    </source>
</evidence>
<dbReference type="Pfam" id="PF24864">
    <property type="entry name" value="DUF7730"/>
    <property type="match status" value="1"/>
</dbReference>
<dbReference type="PANTHER" id="PTHR38790">
    <property type="entry name" value="2EXR DOMAIN-CONTAINING PROTEIN-RELATED"/>
    <property type="match status" value="1"/>
</dbReference>
<feature type="compositionally biased region" description="Polar residues" evidence="1">
    <location>
        <begin position="17"/>
        <end position="27"/>
    </location>
</feature>
<dbReference type="RefSeq" id="XP_047767889.1">
    <property type="nucleotide sequence ID" value="XM_047912137.1"/>
</dbReference>
<feature type="domain" description="DUF7730" evidence="2">
    <location>
        <begin position="29"/>
        <end position="146"/>
    </location>
</feature>
<dbReference type="OrthoDB" id="4757095at2759"/>
<sequence length="221" mass="24077">MSTPAAPPANMAATTPQHPANSNASPRTSFLDLPLHVRNTIYHLALPRDEPLELQLSEQNGEKAISASSSSSPPTPPHRLPVALLATTHQINLEALPILYSTNTFTFTSARALITFATMIGSQAREHLHHIRLPTTQTNQELYKQCASRLRFSRHLASLEICGRGYEAGEHVTALKGLMVALKKGGRTDLEGLVGVVRFLPGGEGKGEFGEEDAERRMRRG</sequence>
<organism evidence="3 4">
    <name type="scientific">Passalora fulva</name>
    <name type="common">Tomato leaf mold</name>
    <name type="synonym">Cladosporium fulvum</name>
    <dbReference type="NCBI Taxonomy" id="5499"/>
    <lineage>
        <taxon>Eukaryota</taxon>
        <taxon>Fungi</taxon>
        <taxon>Dikarya</taxon>
        <taxon>Ascomycota</taxon>
        <taxon>Pezizomycotina</taxon>
        <taxon>Dothideomycetes</taxon>
        <taxon>Dothideomycetidae</taxon>
        <taxon>Mycosphaerellales</taxon>
        <taxon>Mycosphaerellaceae</taxon>
        <taxon>Fulvia</taxon>
    </lineage>
</organism>
<accession>A0A9Q8PJB5</accession>
<dbReference type="GeneID" id="71992867"/>
<evidence type="ECO:0000313" key="4">
    <source>
        <dbReference type="Proteomes" id="UP000756132"/>
    </source>
</evidence>
<dbReference type="KEGG" id="ffu:CLAFUR5_12989"/>
<reference evidence="3" key="1">
    <citation type="submission" date="2021-12" db="EMBL/GenBank/DDBJ databases">
        <authorList>
            <person name="Zaccaron A."/>
            <person name="Stergiopoulos I."/>
        </authorList>
    </citation>
    <scope>NUCLEOTIDE SEQUENCE</scope>
    <source>
        <strain evidence="3">Race5_Kim</strain>
    </source>
</reference>
<feature type="region of interest" description="Disordered" evidence="1">
    <location>
        <begin position="1"/>
        <end position="27"/>
    </location>
</feature>
<dbReference type="InterPro" id="IPR056632">
    <property type="entry name" value="DUF7730"/>
</dbReference>
<name>A0A9Q8PJB5_PASFU</name>
<evidence type="ECO:0000313" key="3">
    <source>
        <dbReference type="EMBL" id="UJO23523.1"/>
    </source>
</evidence>
<gene>
    <name evidence="3" type="ORF">CLAFUR5_12989</name>
</gene>
<dbReference type="EMBL" id="CP090173">
    <property type="protein sequence ID" value="UJO23523.1"/>
    <property type="molecule type" value="Genomic_DNA"/>
</dbReference>
<reference evidence="3" key="2">
    <citation type="journal article" date="2022" name="Microb. Genom.">
        <title>A chromosome-scale genome assembly of the tomato pathogen Cladosporium fulvum reveals a compartmentalized genome architecture and the presence of a dispensable chromosome.</title>
        <authorList>
            <person name="Zaccaron A.Z."/>
            <person name="Chen L.H."/>
            <person name="Samaras A."/>
            <person name="Stergiopoulos I."/>
        </authorList>
    </citation>
    <scope>NUCLEOTIDE SEQUENCE</scope>
    <source>
        <strain evidence="3">Race5_Kim</strain>
    </source>
</reference>
<feature type="compositionally biased region" description="Low complexity" evidence="1">
    <location>
        <begin position="1"/>
        <end position="16"/>
    </location>
</feature>
<dbReference type="AlphaFoldDB" id="A0A9Q8PJB5"/>
<proteinExistence type="predicted"/>
<feature type="region of interest" description="Disordered" evidence="1">
    <location>
        <begin position="59"/>
        <end position="80"/>
    </location>
</feature>
<keyword evidence="4" id="KW-1185">Reference proteome</keyword>
<dbReference type="Proteomes" id="UP000756132">
    <property type="component" value="Chromosome 11"/>
</dbReference>